<dbReference type="KEGG" id="esi:Exig_0319"/>
<dbReference type="AlphaFoldDB" id="B1YIC2"/>
<dbReference type="CDD" id="cd00085">
    <property type="entry name" value="HNHc"/>
    <property type="match status" value="1"/>
</dbReference>
<dbReference type="OrthoDB" id="9816185at2"/>
<dbReference type="GO" id="GO:0004519">
    <property type="term" value="F:endonuclease activity"/>
    <property type="evidence" value="ECO:0007669"/>
    <property type="project" value="InterPro"/>
</dbReference>
<accession>B1YIC2</accession>
<dbReference type="RefSeq" id="WP_012369230.1">
    <property type="nucleotide sequence ID" value="NC_010556.1"/>
</dbReference>
<reference evidence="3" key="3">
    <citation type="submission" date="2008-04" db="EMBL/GenBank/DDBJ databases">
        <title>Complete sequence of chromosome of Exiguobacterium sibiricum 255-15.</title>
        <authorList>
            <consortium name="US DOE Joint Genome Institute"/>
            <person name="Copeland A."/>
            <person name="Lucas S."/>
            <person name="Lapidus A."/>
            <person name="Glavina del Rio T."/>
            <person name="Dalin E."/>
            <person name="Tice H."/>
            <person name="Bruce D."/>
            <person name="Goodwin L."/>
            <person name="Pitluck S."/>
            <person name="Kiss H."/>
            <person name="Chertkov O."/>
            <person name="Monk C."/>
            <person name="Brettin T."/>
            <person name="Detter J.C."/>
            <person name="Han C."/>
            <person name="Kuske C.R."/>
            <person name="Schmutz J."/>
            <person name="Larimer F."/>
            <person name="Land M."/>
            <person name="Hauser L."/>
            <person name="Kyrpides N."/>
            <person name="Mikhailova N."/>
            <person name="Vishnivetskaya T."/>
            <person name="Rodrigues D.F."/>
            <person name="Gilichinsky D."/>
            <person name="Tiedje J."/>
            <person name="Richardson P."/>
        </authorList>
    </citation>
    <scope>NUCLEOTIDE SEQUENCE [LARGE SCALE GENOMIC DNA]</scope>
    <source>
        <strain evidence="3">DSM 17290 / CIP 109462 / JCM 13490 / 255-15</strain>
    </source>
</reference>
<gene>
    <name evidence="2" type="ordered locus">Exig_0319</name>
</gene>
<evidence type="ECO:0000259" key="1">
    <source>
        <dbReference type="Pfam" id="PF01844"/>
    </source>
</evidence>
<name>B1YIC2_EXIS2</name>
<dbReference type="GO" id="GO:0008270">
    <property type="term" value="F:zinc ion binding"/>
    <property type="evidence" value="ECO:0007669"/>
    <property type="project" value="InterPro"/>
</dbReference>
<dbReference type="EMBL" id="CP001022">
    <property type="protein sequence ID" value="ACB59805.1"/>
    <property type="molecule type" value="Genomic_DNA"/>
</dbReference>
<dbReference type="STRING" id="262543.Exig_0319"/>
<dbReference type="Pfam" id="PF01844">
    <property type="entry name" value="HNH"/>
    <property type="match status" value="1"/>
</dbReference>
<reference evidence="2 3" key="2">
    <citation type="journal article" date="2008" name="BMC Genomics">
        <title>Architecture of thermal adaptation in an Exiguobacterium sibiricum strain isolated from 3 million year old permafrost: a genome and transcriptome approach.</title>
        <authorList>
            <person name="Rodrigues D.F."/>
            <person name="Ivanova N."/>
            <person name="He Z."/>
            <person name="Huebner M."/>
            <person name="Zhou J."/>
            <person name="Tiedje J.M."/>
        </authorList>
    </citation>
    <scope>NUCLEOTIDE SEQUENCE [LARGE SCALE GENOMIC DNA]</scope>
    <source>
        <strain evidence="3">DSM 17290 / CIP 109462 / JCM 13490 / 255-15</strain>
    </source>
</reference>
<evidence type="ECO:0000313" key="2">
    <source>
        <dbReference type="EMBL" id="ACB59805.1"/>
    </source>
</evidence>
<proteinExistence type="predicted"/>
<dbReference type="Gene3D" id="1.10.30.50">
    <property type="match status" value="1"/>
</dbReference>
<feature type="domain" description="HNH" evidence="1">
    <location>
        <begin position="38"/>
        <end position="84"/>
    </location>
</feature>
<dbReference type="GO" id="GO:0003676">
    <property type="term" value="F:nucleic acid binding"/>
    <property type="evidence" value="ECO:0007669"/>
    <property type="project" value="InterPro"/>
</dbReference>
<keyword evidence="3" id="KW-1185">Reference proteome</keyword>
<dbReference type="HOGENOM" id="CLU_1218163_0_0_9"/>
<evidence type="ECO:0000313" key="3">
    <source>
        <dbReference type="Proteomes" id="UP000001681"/>
    </source>
</evidence>
<dbReference type="Proteomes" id="UP000001681">
    <property type="component" value="Chromosome"/>
</dbReference>
<dbReference type="InterPro" id="IPR002711">
    <property type="entry name" value="HNH"/>
</dbReference>
<organism evidence="2 3">
    <name type="scientific">Exiguobacterium sibiricum (strain DSM 17290 / CCUG 55495 / CIP 109462 / JCM 13490 / 255-15)</name>
    <dbReference type="NCBI Taxonomy" id="262543"/>
    <lineage>
        <taxon>Bacteria</taxon>
        <taxon>Bacillati</taxon>
        <taxon>Bacillota</taxon>
        <taxon>Bacilli</taxon>
        <taxon>Bacillales</taxon>
        <taxon>Bacillales Family XII. Incertae Sedis</taxon>
        <taxon>Exiguobacterium</taxon>
    </lineage>
</organism>
<dbReference type="InterPro" id="IPR003615">
    <property type="entry name" value="HNH_nuc"/>
</dbReference>
<reference evidence="2 3" key="1">
    <citation type="journal article" date="2006" name="Extremophiles">
        <title>Characterization of Exiguobacterium isolates from the Siberian permafrost. Description of Exiguobacterium sibiricum sp. nov.</title>
        <authorList>
            <person name="Rodrigues D.F."/>
            <person name="Goris J."/>
            <person name="Vishnivetskaya T."/>
            <person name="Gilichinsky D."/>
            <person name="Thomashow M.F."/>
            <person name="Tiedje J.M."/>
        </authorList>
    </citation>
    <scope>NUCLEOTIDE SEQUENCE [LARGE SCALE GENOMIC DNA]</scope>
    <source>
        <strain evidence="3">DSM 17290 / CIP 109462 / JCM 13490 / 255-15</strain>
    </source>
</reference>
<protein>
    <recommendedName>
        <fullName evidence="1">HNH domain-containing protein</fullName>
    </recommendedName>
</protein>
<dbReference type="eggNOG" id="COG1403">
    <property type="taxonomic scope" value="Bacteria"/>
</dbReference>
<sequence length="235" mass="27067">MRPIERGSIPLDRDQNEIEFNFYQQSRGHLLTRLGSYCSYCERYLGGNIAVEHVRPKSKESNLELEWDNFLIACNNCNSIKGDRSIELDKYLWPDKDNTTLAFIYITGGLINVSPNLNPEVIEIAENTIKLTGLDRVPSDDPFLNPEMKDRRWSERRTAFEKAERAKRNLFVNNTESMREQIVDTALSTGFFSTWMTVFLHDIDMLKRFIDAFPGTSKACYNSSYTPITRVGGTL</sequence>